<reference evidence="2 3" key="1">
    <citation type="submission" date="2017-03" db="EMBL/GenBank/DDBJ databases">
        <title>WGS assembly of Porphyra umbilicalis.</title>
        <authorList>
            <person name="Brawley S.H."/>
            <person name="Blouin N.A."/>
            <person name="Ficko-Blean E."/>
            <person name="Wheeler G.L."/>
            <person name="Lohr M."/>
            <person name="Goodson H.V."/>
            <person name="Jenkins J.W."/>
            <person name="Blaby-Haas C.E."/>
            <person name="Helliwell K.E."/>
            <person name="Chan C."/>
            <person name="Marriage T."/>
            <person name="Bhattacharya D."/>
            <person name="Klein A.S."/>
            <person name="Badis Y."/>
            <person name="Brodie J."/>
            <person name="Cao Y."/>
            <person name="Collen J."/>
            <person name="Dittami S.M."/>
            <person name="Gachon C.M."/>
            <person name="Green B.R."/>
            <person name="Karpowicz S."/>
            <person name="Kim J.W."/>
            <person name="Kudahl U."/>
            <person name="Lin S."/>
            <person name="Michel G."/>
            <person name="Mittag M."/>
            <person name="Olson B.J."/>
            <person name="Pangilinan J."/>
            <person name="Peng Y."/>
            <person name="Qiu H."/>
            <person name="Shu S."/>
            <person name="Singer J.T."/>
            <person name="Smith A.G."/>
            <person name="Sprecher B.N."/>
            <person name="Wagner V."/>
            <person name="Wang W."/>
            <person name="Wang Z.-Y."/>
            <person name="Yan J."/>
            <person name="Yarish C."/>
            <person name="Zoeuner-Riek S."/>
            <person name="Zhuang Y."/>
            <person name="Zou Y."/>
            <person name="Lindquist E.A."/>
            <person name="Grimwood J."/>
            <person name="Barry K."/>
            <person name="Rokhsar D.S."/>
            <person name="Schmutz J."/>
            <person name="Stiller J.W."/>
            <person name="Grossman A.R."/>
            <person name="Prochnik S.E."/>
        </authorList>
    </citation>
    <scope>NUCLEOTIDE SEQUENCE [LARGE SCALE GENOMIC DNA]</scope>
    <source>
        <strain evidence="2">4086291</strain>
    </source>
</reference>
<dbReference type="AlphaFoldDB" id="A0A1X6P1E2"/>
<evidence type="ECO:0000313" key="2">
    <source>
        <dbReference type="EMBL" id="OSX74684.1"/>
    </source>
</evidence>
<name>A0A1X6P1E2_PORUM</name>
<gene>
    <name evidence="2" type="ORF">BU14_0272s0002</name>
</gene>
<evidence type="ECO:0000313" key="3">
    <source>
        <dbReference type="Proteomes" id="UP000218209"/>
    </source>
</evidence>
<feature type="region of interest" description="Disordered" evidence="1">
    <location>
        <begin position="66"/>
        <end position="90"/>
    </location>
</feature>
<accession>A0A1X6P1E2</accession>
<sequence length="623" mass="62502">MHPPPALGPITPDALGRLPELALLRRAPAARRWFAPLDPRLPADRARAWAPADLLGHLTPAALRTAGGGSVSRSGGSSGGGGSGGSASAASVGRDDAALGDWDVGAAADGQEGALGARLVLLSSMTVPLVTAGSIVCGAVINDVLLDRLPRPLGGAAEVGDTLFLSRIGRFAFDTAVGDLVTATPRDDGRAVMYSHTVGCGADMEWTVSVFLRPPSVGGAADGGGGLPLLAARSGSVLRRTEAFPEAAKAAADAAVAAGGAPDPVALYRAVTTVASTFGVAGPPVSDDPADALSIPMTVLTVEPSSRSAVHRLGTLALSSMAVQPARLRVAPPPSAADGDAAARACRRARLLAPAPGAAGGAPSAARLLLPAPAAAPPPGGRAAPLPVLPALGAVAGGWALPPPAAMPWAPPPPPPATAGAPPPLVRQRRRVDLAAITDPVARARVVRNRAAAAASNERRRAARAQADRGGGGWGGSRSARSRRDGGGGGGGAAPDGRAAVRPALACRDRRRVRGCLLPRRPTRLSACVLARGRGRGVGAPVRLDHRGARVAVGGFRPFAAGCRRAFVAGTRRPPGPAVYGDGCVGVGRHPRVVDRVPACSGSRRVWPATPGARTRRGLVNRG</sequence>
<evidence type="ECO:0000256" key="1">
    <source>
        <dbReference type="SAM" id="MobiDB-lite"/>
    </source>
</evidence>
<dbReference type="Proteomes" id="UP000218209">
    <property type="component" value="Unassembled WGS sequence"/>
</dbReference>
<keyword evidence="3" id="KW-1185">Reference proteome</keyword>
<dbReference type="EMBL" id="KV918934">
    <property type="protein sequence ID" value="OSX74684.1"/>
    <property type="molecule type" value="Genomic_DNA"/>
</dbReference>
<organism evidence="2 3">
    <name type="scientific">Porphyra umbilicalis</name>
    <name type="common">Purple laver</name>
    <name type="synonym">Red alga</name>
    <dbReference type="NCBI Taxonomy" id="2786"/>
    <lineage>
        <taxon>Eukaryota</taxon>
        <taxon>Rhodophyta</taxon>
        <taxon>Bangiophyceae</taxon>
        <taxon>Bangiales</taxon>
        <taxon>Bangiaceae</taxon>
        <taxon>Porphyra</taxon>
    </lineage>
</organism>
<protein>
    <submittedName>
        <fullName evidence="2">Uncharacterized protein</fullName>
    </submittedName>
</protein>
<feature type="compositionally biased region" description="Gly residues" evidence="1">
    <location>
        <begin position="66"/>
        <end position="85"/>
    </location>
</feature>
<proteinExistence type="predicted"/>
<feature type="region of interest" description="Disordered" evidence="1">
    <location>
        <begin position="450"/>
        <end position="498"/>
    </location>
</feature>